<keyword evidence="1" id="KW-0694">RNA-binding</keyword>
<dbReference type="PANTHER" id="PTHR32343">
    <property type="entry name" value="SERINE/ARGININE-RICH SPLICING FACTOR"/>
    <property type="match status" value="1"/>
</dbReference>
<organism evidence="4 5">
    <name type="scientific">Rhizophlyctis rosea</name>
    <dbReference type="NCBI Taxonomy" id="64517"/>
    <lineage>
        <taxon>Eukaryota</taxon>
        <taxon>Fungi</taxon>
        <taxon>Fungi incertae sedis</taxon>
        <taxon>Chytridiomycota</taxon>
        <taxon>Chytridiomycota incertae sedis</taxon>
        <taxon>Chytridiomycetes</taxon>
        <taxon>Rhizophlyctidales</taxon>
        <taxon>Rhizophlyctidaceae</taxon>
        <taxon>Rhizophlyctis</taxon>
    </lineage>
</organism>
<evidence type="ECO:0000313" key="5">
    <source>
        <dbReference type="Proteomes" id="UP001212841"/>
    </source>
</evidence>
<feature type="domain" description="RRM" evidence="3">
    <location>
        <begin position="134"/>
        <end position="209"/>
    </location>
</feature>
<feature type="compositionally biased region" description="Basic and acidic residues" evidence="2">
    <location>
        <begin position="354"/>
        <end position="375"/>
    </location>
</feature>
<reference evidence="4" key="1">
    <citation type="submission" date="2020-05" db="EMBL/GenBank/DDBJ databases">
        <title>Phylogenomic resolution of chytrid fungi.</title>
        <authorList>
            <person name="Stajich J.E."/>
            <person name="Amses K."/>
            <person name="Simmons R."/>
            <person name="Seto K."/>
            <person name="Myers J."/>
            <person name="Bonds A."/>
            <person name="Quandt C.A."/>
            <person name="Barry K."/>
            <person name="Liu P."/>
            <person name="Grigoriev I."/>
            <person name="Longcore J.E."/>
            <person name="James T.Y."/>
        </authorList>
    </citation>
    <scope>NUCLEOTIDE SEQUENCE</scope>
    <source>
        <strain evidence="4">JEL0318</strain>
    </source>
</reference>
<dbReference type="GO" id="GO:0003723">
    <property type="term" value="F:RNA binding"/>
    <property type="evidence" value="ECO:0007669"/>
    <property type="project" value="UniProtKB-UniRule"/>
</dbReference>
<feature type="region of interest" description="Disordered" evidence="2">
    <location>
        <begin position="206"/>
        <end position="435"/>
    </location>
</feature>
<dbReference type="AlphaFoldDB" id="A0AAD5SN45"/>
<keyword evidence="5" id="KW-1185">Reference proteome</keyword>
<feature type="compositionally biased region" description="Basic and acidic residues" evidence="2">
    <location>
        <begin position="422"/>
        <end position="435"/>
    </location>
</feature>
<dbReference type="InterPro" id="IPR000504">
    <property type="entry name" value="RRM_dom"/>
</dbReference>
<protein>
    <submittedName>
        <fullName evidence="4">Protein srek1IP1</fullName>
    </submittedName>
</protein>
<dbReference type="GO" id="GO:0005654">
    <property type="term" value="C:nucleoplasm"/>
    <property type="evidence" value="ECO:0007669"/>
    <property type="project" value="TreeGrafter"/>
</dbReference>
<feature type="compositionally biased region" description="Basic and acidic residues" evidence="2">
    <location>
        <begin position="280"/>
        <end position="309"/>
    </location>
</feature>
<evidence type="ECO:0000256" key="1">
    <source>
        <dbReference type="PROSITE-ProRule" id="PRU00176"/>
    </source>
</evidence>
<feature type="compositionally biased region" description="Basic and acidic residues" evidence="2">
    <location>
        <begin position="255"/>
        <end position="265"/>
    </location>
</feature>
<dbReference type="Pfam" id="PF00076">
    <property type="entry name" value="RRM_1"/>
    <property type="match status" value="2"/>
</dbReference>
<accession>A0AAD5SN45</accession>
<comment type="caution">
    <text evidence="4">The sequence shown here is derived from an EMBL/GenBank/DDBJ whole genome shotgun (WGS) entry which is preliminary data.</text>
</comment>
<dbReference type="SUPFAM" id="SSF54928">
    <property type="entry name" value="RNA-binding domain, RBD"/>
    <property type="match status" value="2"/>
</dbReference>
<proteinExistence type="predicted"/>
<dbReference type="PANTHER" id="PTHR32343:SF22">
    <property type="entry name" value="LD29830P"/>
    <property type="match status" value="1"/>
</dbReference>
<dbReference type="SMART" id="SM00360">
    <property type="entry name" value="RRM"/>
    <property type="match status" value="2"/>
</dbReference>
<sequence>MSGAVKVANISPVVTREVLADLFSLLGDIRSLNLQQSSHNDGNLECIVEYIDPIAAITALHLTGTDLGDRTLFVTNAGSTSLPKTAPIPLPPAPANASPVTSSVTASPSAAVRNSIIHPTVLHFDPAKAEEIARTVYIGNISSSISEQELTEVFAACGPVAYVKMAGDPQQAARFAFLEFATQEGATQALTLNNVLMGDRALKVNHSKNAINKTPKKPDIQQDSAMRRVREAQMRIANKYSDSPDDDGKSISGESGRETDRDGGRWRHRSRSRTMSPYSRDYDFRDRGRDGYRDRRRSRSLDRDRDEYPRRRRSRSRDRRRPSRDRDRVRDGHGHRHRSRSREDRDREKRRRRDSRDGNDRDKVRDKDREKKIKAEGGATSTVDSSSKKGERKHRRKEEQSDSSVTSPEKRRRESLAGSSDSEARGKLVDVKTEK</sequence>
<dbReference type="InterPro" id="IPR035979">
    <property type="entry name" value="RBD_domain_sf"/>
</dbReference>
<name>A0AAD5SN45_9FUNG</name>
<dbReference type="PROSITE" id="PS50102">
    <property type="entry name" value="RRM"/>
    <property type="match status" value="2"/>
</dbReference>
<feature type="compositionally biased region" description="Basic and acidic residues" evidence="2">
    <location>
        <begin position="216"/>
        <end position="233"/>
    </location>
</feature>
<feature type="compositionally biased region" description="Basic residues" evidence="2">
    <location>
        <begin position="310"/>
        <end position="323"/>
    </location>
</feature>
<evidence type="ECO:0000259" key="3">
    <source>
        <dbReference type="PROSITE" id="PS50102"/>
    </source>
</evidence>
<feature type="domain" description="RRM" evidence="3">
    <location>
        <begin position="3"/>
        <end position="79"/>
    </location>
</feature>
<dbReference type="InterPro" id="IPR012677">
    <property type="entry name" value="Nucleotide-bd_a/b_plait_sf"/>
</dbReference>
<gene>
    <name evidence="4" type="primary">SREK1</name>
    <name evidence="4" type="ORF">HK097_001634</name>
</gene>
<dbReference type="Proteomes" id="UP001212841">
    <property type="component" value="Unassembled WGS sequence"/>
</dbReference>
<dbReference type="EMBL" id="JADGJD010000133">
    <property type="protein sequence ID" value="KAJ3054511.1"/>
    <property type="molecule type" value="Genomic_DNA"/>
</dbReference>
<dbReference type="Gene3D" id="3.30.70.330">
    <property type="match status" value="2"/>
</dbReference>
<evidence type="ECO:0000313" key="4">
    <source>
        <dbReference type="EMBL" id="KAJ3054511.1"/>
    </source>
</evidence>
<evidence type="ECO:0000256" key="2">
    <source>
        <dbReference type="SAM" id="MobiDB-lite"/>
    </source>
</evidence>